<name>U5YF89_9VIRI</name>
<dbReference type="InterPro" id="IPR014726">
    <property type="entry name" value="Ribosomal_uL2_dom3"/>
</dbReference>
<evidence type="ECO:0000256" key="2">
    <source>
        <dbReference type="ARBA" id="ARBA00005636"/>
    </source>
</evidence>
<evidence type="ECO:0000256" key="4">
    <source>
        <dbReference type="ARBA" id="ARBA00023128"/>
    </source>
</evidence>
<dbReference type="InterPro" id="IPR022671">
    <property type="entry name" value="Ribosomal_uL2_CS"/>
</dbReference>
<feature type="domain" description="Large ribosomal subunit protein uL2 RNA-binding" evidence="8">
    <location>
        <begin position="53"/>
        <end position="141"/>
    </location>
</feature>
<dbReference type="EMBL" id="KF060943">
    <property type="protein sequence ID" value="AGZ90382.1"/>
    <property type="molecule type" value="Genomic_DNA"/>
</dbReference>
<dbReference type="GO" id="GO:0003723">
    <property type="term" value="F:RNA binding"/>
    <property type="evidence" value="ECO:0007669"/>
    <property type="project" value="InterPro"/>
</dbReference>
<dbReference type="InterPro" id="IPR005880">
    <property type="entry name" value="Ribosomal_uL2_bac/org-type"/>
</dbReference>
<feature type="region of interest" description="Disordered" evidence="6">
    <location>
        <begin position="274"/>
        <end position="318"/>
    </location>
</feature>
<comment type="similarity">
    <text evidence="2">Belongs to the universal ribosomal protein uL2 family.</text>
</comment>
<feature type="domain" description="Large ribosomal subunit protein uL2 C-terminal" evidence="7">
    <location>
        <begin position="168"/>
        <end position="301"/>
    </location>
</feature>
<dbReference type="GeneID" id="17675518"/>
<dbReference type="InterPro" id="IPR008991">
    <property type="entry name" value="Translation_prot_SH3-like_sf"/>
</dbReference>
<dbReference type="SUPFAM" id="SSF50104">
    <property type="entry name" value="Translation proteins SH3-like domain"/>
    <property type="match status" value="1"/>
</dbReference>
<dbReference type="PIRSF" id="PIRSF002158">
    <property type="entry name" value="Ribosomal_L2"/>
    <property type="match status" value="1"/>
</dbReference>
<evidence type="ECO:0000259" key="7">
    <source>
        <dbReference type="SMART" id="SM01382"/>
    </source>
</evidence>
<dbReference type="GO" id="GO:0003735">
    <property type="term" value="F:structural constituent of ribosome"/>
    <property type="evidence" value="ECO:0007669"/>
    <property type="project" value="InterPro"/>
</dbReference>
<comment type="subcellular location">
    <subcellularLocation>
        <location evidence="1">Mitochondrion</location>
    </subcellularLocation>
</comment>
<dbReference type="InterPro" id="IPR022669">
    <property type="entry name" value="Ribosomal_uL2_C"/>
</dbReference>
<evidence type="ECO:0000256" key="3">
    <source>
        <dbReference type="ARBA" id="ARBA00022980"/>
    </source>
</evidence>
<dbReference type="InterPro" id="IPR012340">
    <property type="entry name" value="NA-bd_OB-fold"/>
</dbReference>
<dbReference type="GO" id="GO:0005762">
    <property type="term" value="C:mitochondrial large ribosomal subunit"/>
    <property type="evidence" value="ECO:0007669"/>
    <property type="project" value="TreeGrafter"/>
</dbReference>
<evidence type="ECO:0000313" key="9">
    <source>
        <dbReference type="EMBL" id="AGZ90382.1"/>
    </source>
</evidence>
<dbReference type="SMART" id="SM01383">
    <property type="entry name" value="Ribosomal_L2"/>
    <property type="match status" value="1"/>
</dbReference>
<evidence type="ECO:0000256" key="1">
    <source>
        <dbReference type="ARBA" id="ARBA00004173"/>
    </source>
</evidence>
<dbReference type="Gene3D" id="2.40.50.140">
    <property type="entry name" value="Nucleic acid-binding proteins"/>
    <property type="match status" value="1"/>
</dbReference>
<dbReference type="InterPro" id="IPR002171">
    <property type="entry name" value="Ribosomal_uL2"/>
</dbReference>
<gene>
    <name evidence="9" type="primary">rpl2</name>
</gene>
<dbReference type="Gene3D" id="4.10.950.10">
    <property type="entry name" value="Ribosomal protein L2, domain 3"/>
    <property type="match status" value="1"/>
</dbReference>
<dbReference type="GO" id="GO:0032543">
    <property type="term" value="P:mitochondrial translation"/>
    <property type="evidence" value="ECO:0007669"/>
    <property type="project" value="TreeGrafter"/>
</dbReference>
<dbReference type="InterPro" id="IPR022666">
    <property type="entry name" value="Ribosomal_uL2_RNA-bd_dom"/>
</dbReference>
<dbReference type="InterPro" id="IPR014722">
    <property type="entry name" value="Rib_uL2_dom2"/>
</dbReference>
<reference evidence="9" key="1">
    <citation type="journal article" date="2013" name="Genome Biol. Evol.">
        <title>Tracing the evolution of streptophyte algae and their mitochondrial genome.</title>
        <authorList>
            <person name="Turmel M."/>
            <person name="Otis C."/>
            <person name="Lemieux C."/>
        </authorList>
    </citation>
    <scope>NUCLEOTIDE SEQUENCE</scope>
</reference>
<evidence type="ECO:0000256" key="5">
    <source>
        <dbReference type="ARBA" id="ARBA00023274"/>
    </source>
</evidence>
<dbReference type="PROSITE" id="PS00467">
    <property type="entry name" value="RIBOSOMAL_L2"/>
    <property type="match status" value="1"/>
</dbReference>
<dbReference type="Pfam" id="PF03947">
    <property type="entry name" value="Ribosomal_L2_C"/>
    <property type="match status" value="1"/>
</dbReference>
<dbReference type="PANTHER" id="PTHR13691">
    <property type="entry name" value="RIBOSOMAL PROTEIN L2"/>
    <property type="match status" value="1"/>
</dbReference>
<organism evidence="9">
    <name type="scientific">Roya obtusa</name>
    <dbReference type="NCBI Taxonomy" id="104537"/>
    <lineage>
        <taxon>Eukaryota</taxon>
        <taxon>Viridiplantae</taxon>
        <taxon>Streptophyta</taxon>
        <taxon>Zygnematophyceae</taxon>
        <taxon>Zygnematophycidae</taxon>
        <taxon>Zygnematales</taxon>
        <taxon>Mesotaeniaceae</taxon>
        <taxon>Roya</taxon>
    </lineage>
</organism>
<accession>U5YF89</accession>
<sequence length="318" mass="35507">MNNFYLKKLKSECTEEIKSFSSLKKCSIKKNPIFAKTFLLKKLSFGKRKKTSGRNSTGSITIFHRGGGSKRLHRKIDFIRNCFYKGIIERIEYDPNRSCKIALVRWQHSISDLSTITKKSSLFFSYILASDEIKSGDIILNLDNSKFPKVQSIFQKTDSDFNFALNYKKIGNSAPIGQIPEGSFIHNIEIYPGKGGQLVRSAGTSAQLLSKKISPYRKLECIIRLPSGVNKVINPSCRATLGIISNQIHNTTNLTKAGQNRWLGKKPTVRGVAMNPIDHPHGGGEGRTKGGRPSVSPWGKPTKGGFKTVYSKKKTHKK</sequence>
<dbReference type="SMART" id="SM01382">
    <property type="entry name" value="Ribosomal_L2_C"/>
    <property type="match status" value="1"/>
</dbReference>
<dbReference type="Pfam" id="PF00181">
    <property type="entry name" value="Ribosomal_L2_N"/>
    <property type="match status" value="1"/>
</dbReference>
<dbReference type="Gene3D" id="2.30.30.30">
    <property type="match status" value="1"/>
</dbReference>
<dbReference type="FunFam" id="4.10.950.10:FF:000001">
    <property type="entry name" value="50S ribosomal protein L2"/>
    <property type="match status" value="1"/>
</dbReference>
<protein>
    <submittedName>
        <fullName evidence="9">Ribosomal protein L2</fullName>
    </submittedName>
</protein>
<geneLocation type="mitochondrion" evidence="9"/>
<dbReference type="AlphaFoldDB" id="U5YF89"/>
<keyword evidence="5" id="KW-0687">Ribonucleoprotein</keyword>
<dbReference type="GO" id="GO:0016740">
    <property type="term" value="F:transferase activity"/>
    <property type="evidence" value="ECO:0007669"/>
    <property type="project" value="InterPro"/>
</dbReference>
<dbReference type="PANTHER" id="PTHR13691:SF72">
    <property type="entry name" value="EXPRESSED PROTEIN"/>
    <property type="match status" value="1"/>
</dbReference>
<keyword evidence="3 9" id="KW-0689">Ribosomal protein</keyword>
<proteinExistence type="inferred from homology"/>
<evidence type="ECO:0000256" key="6">
    <source>
        <dbReference type="SAM" id="MobiDB-lite"/>
    </source>
</evidence>
<dbReference type="SUPFAM" id="SSF50249">
    <property type="entry name" value="Nucleic acid-binding proteins"/>
    <property type="match status" value="1"/>
</dbReference>
<feature type="compositionally biased region" description="Basic and acidic residues" evidence="6">
    <location>
        <begin position="278"/>
        <end position="288"/>
    </location>
</feature>
<evidence type="ECO:0000259" key="8">
    <source>
        <dbReference type="SMART" id="SM01383"/>
    </source>
</evidence>
<keyword evidence="4 9" id="KW-0496">Mitochondrion</keyword>
<dbReference type="RefSeq" id="YP_008816147.1">
    <property type="nucleotide sequence ID" value="NC_022863.1"/>
</dbReference>
<dbReference type="NCBIfam" id="TIGR01171">
    <property type="entry name" value="rplB_bact"/>
    <property type="match status" value="1"/>
</dbReference>